<reference evidence="4" key="1">
    <citation type="journal article" date="2019" name="Int. J. Syst. Evol. Microbiol.">
        <title>The Global Catalogue of Microorganisms (GCM) 10K type strain sequencing project: providing services to taxonomists for standard genome sequencing and annotation.</title>
        <authorList>
            <consortium name="The Broad Institute Genomics Platform"/>
            <consortium name="The Broad Institute Genome Sequencing Center for Infectious Disease"/>
            <person name="Wu L."/>
            <person name="Ma J."/>
        </authorList>
    </citation>
    <scope>NUCLEOTIDE SEQUENCE [LARGE SCALE GENOMIC DNA]</scope>
    <source>
        <strain evidence="4">JCM 18657</strain>
    </source>
</reference>
<dbReference type="InterPro" id="IPR007295">
    <property type="entry name" value="DUF402"/>
</dbReference>
<dbReference type="Pfam" id="PF04167">
    <property type="entry name" value="DUF402"/>
    <property type="match status" value="1"/>
</dbReference>
<dbReference type="RefSeq" id="WP_138788462.1">
    <property type="nucleotide sequence ID" value="NZ_JBHTGQ010000014.1"/>
</dbReference>
<dbReference type="Gene3D" id="2.40.380.10">
    <property type="entry name" value="FomD-like"/>
    <property type="match status" value="1"/>
</dbReference>
<evidence type="ECO:0000313" key="3">
    <source>
        <dbReference type="EMBL" id="MFC7749468.1"/>
    </source>
</evidence>
<dbReference type="SUPFAM" id="SSF159234">
    <property type="entry name" value="FomD-like"/>
    <property type="match status" value="1"/>
</dbReference>
<keyword evidence="1" id="KW-0378">Hydrolase</keyword>
<evidence type="ECO:0000256" key="1">
    <source>
        <dbReference type="ARBA" id="ARBA00022801"/>
    </source>
</evidence>
<evidence type="ECO:0000313" key="4">
    <source>
        <dbReference type="Proteomes" id="UP001596528"/>
    </source>
</evidence>
<name>A0ABW2V1S6_9BACL</name>
<dbReference type="Proteomes" id="UP001596528">
    <property type="component" value="Unassembled WGS sequence"/>
</dbReference>
<organism evidence="3 4">
    <name type="scientific">Paenibacillus thermoaerophilus</name>
    <dbReference type="NCBI Taxonomy" id="1215385"/>
    <lineage>
        <taxon>Bacteria</taxon>
        <taxon>Bacillati</taxon>
        <taxon>Bacillota</taxon>
        <taxon>Bacilli</taxon>
        <taxon>Bacillales</taxon>
        <taxon>Paenibacillaceae</taxon>
        <taxon>Paenibacillus</taxon>
    </lineage>
</organism>
<comment type="caution">
    <text evidence="3">The sequence shown here is derived from an EMBL/GenBank/DDBJ whole genome shotgun (WGS) entry which is preliminary data.</text>
</comment>
<dbReference type="PANTHER" id="PTHR39159:SF1">
    <property type="entry name" value="UPF0374 PROTEIN YGAC"/>
    <property type="match status" value="1"/>
</dbReference>
<gene>
    <name evidence="3" type="ORF">ACFQWB_05850</name>
</gene>
<dbReference type="InterPro" id="IPR035930">
    <property type="entry name" value="FomD-like_sf"/>
</dbReference>
<keyword evidence="4" id="KW-1185">Reference proteome</keyword>
<sequence length="187" mass="21623">MSGMTPIVIKSFKHNGHLHRMWLENWQLPPEALSESIVNACAAVLVNCQTRIVEADGHEWVSRIPSVVFFPRGEWFNVVALLEDTGTRFYCNIASPAYVSEGVITYIDYDLDVIVAADGSVQVVDQDEYERHKRIYHYHPEVERKVQAGLDSLMRRIELQQAPFREPEVRAAYRWWLDNRKPDEPAP</sequence>
<dbReference type="PANTHER" id="PTHR39159">
    <property type="match status" value="1"/>
</dbReference>
<proteinExistence type="predicted"/>
<dbReference type="EMBL" id="JBHTGQ010000014">
    <property type="protein sequence ID" value="MFC7749468.1"/>
    <property type="molecule type" value="Genomic_DNA"/>
</dbReference>
<feature type="domain" description="DUF402" evidence="2">
    <location>
        <begin position="49"/>
        <end position="159"/>
    </location>
</feature>
<accession>A0ABW2V1S6</accession>
<evidence type="ECO:0000259" key="2">
    <source>
        <dbReference type="Pfam" id="PF04167"/>
    </source>
</evidence>
<protein>
    <submittedName>
        <fullName evidence="3">DUF402 domain-containing protein</fullName>
    </submittedName>
</protein>
<dbReference type="InterPro" id="IPR050212">
    <property type="entry name" value="Ntdp-like"/>
</dbReference>